<dbReference type="Pfam" id="PF01370">
    <property type="entry name" value="Epimerase"/>
    <property type="match status" value="1"/>
</dbReference>
<dbReference type="GO" id="GO:0008460">
    <property type="term" value="F:dTDP-glucose 4,6-dehydratase activity"/>
    <property type="evidence" value="ECO:0007669"/>
    <property type="project" value="UniProtKB-EC"/>
</dbReference>
<evidence type="ECO:0000259" key="6">
    <source>
        <dbReference type="Pfam" id="PF01370"/>
    </source>
</evidence>
<dbReference type="GO" id="GO:0048040">
    <property type="term" value="F:UDP-glucuronate decarboxylase activity"/>
    <property type="evidence" value="ECO:0007669"/>
    <property type="project" value="TreeGrafter"/>
</dbReference>
<dbReference type="EMBL" id="UHFN01000007">
    <property type="protein sequence ID" value="SUN62235.1"/>
    <property type="molecule type" value="Genomic_DNA"/>
</dbReference>
<dbReference type="PANTHER" id="PTHR43078">
    <property type="entry name" value="UDP-GLUCURONIC ACID DECARBOXYLASE-RELATED"/>
    <property type="match status" value="1"/>
</dbReference>
<dbReference type="InterPro" id="IPR036291">
    <property type="entry name" value="NAD(P)-bd_dom_sf"/>
</dbReference>
<gene>
    <name evidence="7" type="primary">rfbB</name>
    <name evidence="7" type="ORF">NCTC12224_01764</name>
</gene>
<dbReference type="PANTHER" id="PTHR43078:SF6">
    <property type="entry name" value="UDP-GLUCURONIC ACID DECARBOXYLASE 1"/>
    <property type="match status" value="1"/>
</dbReference>
<sequence length="347" mass="39282">MADLYQKTVKKIADLSYDWSRFTDKTIVISGATGMIGTFMIDVLMYLNTEHRLNLTIYALGRSETKAQKRFVNHWGHQNFHFLVHDITQPFHHNLERVDYILHLASTTHPLDYARIPIETVTSNILGTQYLLELASQYRSCRFMLASTVEVYGENRGDVDKFDEHYCGYIDSNTLRAGYPESKRAAEALCQAYRAQKDVDVVIARLSRVYGPTLLADDSKALSQFIKKAVHSEDIVLKSEGNQYFSYAYVADAVSALLYLFLLGENGEAYNIATDDIRLKDLAQHLADIAGTKVIFDLPSEAERAGYSTATKALLDTQKIVQLGWKAGFDLEEGLSQTVEMMKEPRF</sequence>
<evidence type="ECO:0000256" key="5">
    <source>
        <dbReference type="SAM" id="Phobius"/>
    </source>
</evidence>
<dbReference type="Proteomes" id="UP000254924">
    <property type="component" value="Unassembled WGS sequence"/>
</dbReference>
<evidence type="ECO:0000313" key="7">
    <source>
        <dbReference type="EMBL" id="SUN62235.1"/>
    </source>
</evidence>
<dbReference type="SUPFAM" id="SSF51735">
    <property type="entry name" value="NAD(P)-binding Rossmann-fold domains"/>
    <property type="match status" value="1"/>
</dbReference>
<dbReference type="InterPro" id="IPR001509">
    <property type="entry name" value="Epimerase_deHydtase"/>
</dbReference>
<dbReference type="Gene3D" id="3.40.50.720">
    <property type="entry name" value="NAD(P)-binding Rossmann-like Domain"/>
    <property type="match status" value="1"/>
</dbReference>
<evidence type="ECO:0000256" key="2">
    <source>
        <dbReference type="ARBA" id="ARBA00022793"/>
    </source>
</evidence>
<keyword evidence="5" id="KW-1133">Transmembrane helix</keyword>
<dbReference type="GO" id="GO:0042732">
    <property type="term" value="P:D-xylose metabolic process"/>
    <property type="evidence" value="ECO:0007669"/>
    <property type="project" value="InterPro"/>
</dbReference>
<evidence type="ECO:0000313" key="8">
    <source>
        <dbReference type="Proteomes" id="UP000254924"/>
    </source>
</evidence>
<accession>A0A380KAY2</accession>
<feature type="domain" description="NAD-dependent epimerase/dehydratase" evidence="6">
    <location>
        <begin position="27"/>
        <end position="273"/>
    </location>
</feature>
<comment type="cofactor">
    <cofactor evidence="1">
        <name>NAD(+)</name>
        <dbReference type="ChEBI" id="CHEBI:57540"/>
    </cofactor>
</comment>
<dbReference type="InterPro" id="IPR044516">
    <property type="entry name" value="UXS-like"/>
</dbReference>
<keyword evidence="5" id="KW-0472">Membrane</keyword>
<dbReference type="GO" id="GO:0070403">
    <property type="term" value="F:NAD+ binding"/>
    <property type="evidence" value="ECO:0007669"/>
    <property type="project" value="InterPro"/>
</dbReference>
<dbReference type="GO" id="GO:0005737">
    <property type="term" value="C:cytoplasm"/>
    <property type="evidence" value="ECO:0007669"/>
    <property type="project" value="TreeGrafter"/>
</dbReference>
<keyword evidence="2" id="KW-0210">Decarboxylase</keyword>
<keyword evidence="5" id="KW-0812">Transmembrane</keyword>
<evidence type="ECO:0000256" key="1">
    <source>
        <dbReference type="ARBA" id="ARBA00001911"/>
    </source>
</evidence>
<organism evidence="7 8">
    <name type="scientific">Streptococcus hyointestinalis</name>
    <dbReference type="NCBI Taxonomy" id="1337"/>
    <lineage>
        <taxon>Bacteria</taxon>
        <taxon>Bacillati</taxon>
        <taxon>Bacillota</taxon>
        <taxon>Bacilli</taxon>
        <taxon>Lactobacillales</taxon>
        <taxon>Streptococcaceae</taxon>
        <taxon>Streptococcus</taxon>
    </lineage>
</organism>
<evidence type="ECO:0000256" key="3">
    <source>
        <dbReference type="ARBA" id="ARBA00023027"/>
    </source>
</evidence>
<proteinExistence type="predicted"/>
<name>A0A380KAY2_9STRE</name>
<keyword evidence="8" id="KW-1185">Reference proteome</keyword>
<feature type="transmembrane region" description="Helical" evidence="5">
    <location>
        <begin position="27"/>
        <end position="47"/>
    </location>
</feature>
<dbReference type="OrthoDB" id="9771073at2"/>
<keyword evidence="4 7" id="KW-0456">Lyase</keyword>
<dbReference type="AlphaFoldDB" id="A0A380KAY2"/>
<dbReference type="EC" id="4.2.1.46" evidence="7"/>
<protein>
    <submittedName>
        <fullName evidence="7">Nucleotide sugar dehydratase</fullName>
        <ecNumber evidence="7">4.2.1.46</ecNumber>
    </submittedName>
</protein>
<reference evidence="7 8" key="1">
    <citation type="submission" date="2018-06" db="EMBL/GenBank/DDBJ databases">
        <authorList>
            <consortium name="Pathogen Informatics"/>
            <person name="Doyle S."/>
        </authorList>
    </citation>
    <scope>NUCLEOTIDE SEQUENCE [LARGE SCALE GENOMIC DNA]</scope>
    <source>
        <strain evidence="7 8">NCTC12224</strain>
    </source>
</reference>
<evidence type="ECO:0000256" key="4">
    <source>
        <dbReference type="ARBA" id="ARBA00023239"/>
    </source>
</evidence>
<keyword evidence="3" id="KW-0520">NAD</keyword>